<dbReference type="PANTHER" id="PTHR43289:SF6">
    <property type="entry name" value="SERINE_THREONINE-PROTEIN KINASE NEKL-3"/>
    <property type="match status" value="1"/>
</dbReference>
<keyword evidence="4 7" id="KW-0547">Nucleotide-binding</keyword>
<dbReference type="Gene3D" id="3.30.200.20">
    <property type="entry name" value="Phosphorylase Kinase, domain 1"/>
    <property type="match status" value="1"/>
</dbReference>
<evidence type="ECO:0000259" key="9">
    <source>
        <dbReference type="PROSITE" id="PS50011"/>
    </source>
</evidence>
<sequence length="320" mass="35028">MRESTLIQGRYRLLDLVGRGGMGQVWRSHDESLDREVAVKCLKPPAGQDDPHAIGTLRERFRREARVAASLQHRGVTVVHDFGEHEGVLYLVMELLNGHDLGRLLELGGRRPLPVPDLFDIAEQMADALAYTHDRGIVHRDLKPANVMRTADGTVKICDFGIARFDRGTAPPSGSAGTNGGFPMGTPHYMSPEQIAGAHLDHRSDLYSLGCVLYEMATGVPPFDLEDTWGVLVGHRETAPRPPRELRPELPGDLERIILDLLAKEPRERPGDAAELGRRTAEARRAGSPGGQPAPLRERPGSFGRLPVWTHGMGAGARAV</sequence>
<gene>
    <name evidence="10" type="ORF">ACG5V6_09290</name>
</gene>
<keyword evidence="6 7" id="KW-0067">ATP-binding</keyword>
<evidence type="ECO:0000256" key="1">
    <source>
        <dbReference type="ARBA" id="ARBA00012513"/>
    </source>
</evidence>
<dbReference type="PANTHER" id="PTHR43289">
    <property type="entry name" value="MITOGEN-ACTIVATED PROTEIN KINASE KINASE KINASE 20-RELATED"/>
    <property type="match status" value="1"/>
</dbReference>
<feature type="binding site" evidence="7">
    <location>
        <position position="40"/>
    </location>
    <ligand>
        <name>ATP</name>
        <dbReference type="ChEBI" id="CHEBI:30616"/>
    </ligand>
</feature>
<dbReference type="SMART" id="SM00220">
    <property type="entry name" value="S_TKc"/>
    <property type="match status" value="1"/>
</dbReference>
<feature type="compositionally biased region" description="Basic and acidic residues" evidence="8">
    <location>
        <begin position="265"/>
        <end position="285"/>
    </location>
</feature>
<dbReference type="PROSITE" id="PS50011">
    <property type="entry name" value="PROTEIN_KINASE_DOM"/>
    <property type="match status" value="1"/>
</dbReference>
<dbReference type="EC" id="2.7.11.1" evidence="1"/>
<keyword evidence="3 10" id="KW-0808">Transferase</keyword>
<dbReference type="Gene3D" id="1.10.510.10">
    <property type="entry name" value="Transferase(Phosphotransferase) domain 1"/>
    <property type="match status" value="1"/>
</dbReference>
<dbReference type="EMBL" id="JBIHMK010000024">
    <property type="protein sequence ID" value="MFH0248407.1"/>
    <property type="molecule type" value="Genomic_DNA"/>
</dbReference>
<evidence type="ECO:0000313" key="11">
    <source>
        <dbReference type="Proteomes" id="UP001607069"/>
    </source>
</evidence>
<dbReference type="PROSITE" id="PS00107">
    <property type="entry name" value="PROTEIN_KINASE_ATP"/>
    <property type="match status" value="1"/>
</dbReference>
<evidence type="ECO:0000256" key="3">
    <source>
        <dbReference type="ARBA" id="ARBA00022679"/>
    </source>
</evidence>
<evidence type="ECO:0000256" key="4">
    <source>
        <dbReference type="ARBA" id="ARBA00022741"/>
    </source>
</evidence>
<feature type="non-terminal residue" evidence="10">
    <location>
        <position position="320"/>
    </location>
</feature>
<accession>A0ABW7HR98</accession>
<comment type="caution">
    <text evidence="10">The sequence shown here is derived from an EMBL/GenBank/DDBJ whole genome shotgun (WGS) entry which is preliminary data.</text>
</comment>
<keyword evidence="2" id="KW-0723">Serine/threonine-protein kinase</keyword>
<evidence type="ECO:0000256" key="6">
    <source>
        <dbReference type="ARBA" id="ARBA00022840"/>
    </source>
</evidence>
<dbReference type="Pfam" id="PF00069">
    <property type="entry name" value="Pkinase"/>
    <property type="match status" value="1"/>
</dbReference>
<evidence type="ECO:0000256" key="5">
    <source>
        <dbReference type="ARBA" id="ARBA00022777"/>
    </source>
</evidence>
<evidence type="ECO:0000256" key="8">
    <source>
        <dbReference type="SAM" id="MobiDB-lite"/>
    </source>
</evidence>
<keyword evidence="5 10" id="KW-0418">Kinase</keyword>
<reference evidence="10 11" key="1">
    <citation type="submission" date="2024-10" db="EMBL/GenBank/DDBJ databases">
        <authorList>
            <person name="Cho J.-C."/>
        </authorList>
    </citation>
    <scope>NUCLEOTIDE SEQUENCE [LARGE SCALE GENOMIC DNA]</scope>
    <source>
        <strain evidence="10 11">KCTC29696</strain>
    </source>
</reference>
<feature type="domain" description="Protein kinase" evidence="9">
    <location>
        <begin position="11"/>
        <end position="281"/>
    </location>
</feature>
<feature type="region of interest" description="Disordered" evidence="8">
    <location>
        <begin position="265"/>
        <end position="320"/>
    </location>
</feature>
<proteinExistence type="predicted"/>
<protein>
    <recommendedName>
        <fullName evidence="1">non-specific serine/threonine protein kinase</fullName>
        <ecNumber evidence="1">2.7.11.1</ecNumber>
    </recommendedName>
</protein>
<dbReference type="InterPro" id="IPR017441">
    <property type="entry name" value="Protein_kinase_ATP_BS"/>
</dbReference>
<dbReference type="CDD" id="cd14014">
    <property type="entry name" value="STKc_PknB_like"/>
    <property type="match status" value="1"/>
</dbReference>
<dbReference type="InterPro" id="IPR000719">
    <property type="entry name" value="Prot_kinase_dom"/>
</dbReference>
<name>A0ABW7HR98_9ACTN</name>
<evidence type="ECO:0000313" key="10">
    <source>
        <dbReference type="EMBL" id="MFH0248407.1"/>
    </source>
</evidence>
<dbReference type="Proteomes" id="UP001607069">
    <property type="component" value="Unassembled WGS sequence"/>
</dbReference>
<keyword evidence="11" id="KW-1185">Reference proteome</keyword>
<organism evidence="10 11">
    <name type="scientific">Streptomyces chitinivorans</name>
    <dbReference type="NCBI Taxonomy" id="1257027"/>
    <lineage>
        <taxon>Bacteria</taxon>
        <taxon>Bacillati</taxon>
        <taxon>Actinomycetota</taxon>
        <taxon>Actinomycetes</taxon>
        <taxon>Kitasatosporales</taxon>
        <taxon>Streptomycetaceae</taxon>
        <taxon>Streptomyces</taxon>
    </lineage>
</organism>
<evidence type="ECO:0000256" key="2">
    <source>
        <dbReference type="ARBA" id="ARBA00022527"/>
    </source>
</evidence>
<dbReference type="RefSeq" id="WP_394631105.1">
    <property type="nucleotide sequence ID" value="NZ_JBIHMK010000024.1"/>
</dbReference>
<dbReference type="SUPFAM" id="SSF56112">
    <property type="entry name" value="Protein kinase-like (PK-like)"/>
    <property type="match status" value="1"/>
</dbReference>
<dbReference type="InterPro" id="IPR011009">
    <property type="entry name" value="Kinase-like_dom_sf"/>
</dbReference>
<dbReference type="GO" id="GO:0004674">
    <property type="term" value="F:protein serine/threonine kinase activity"/>
    <property type="evidence" value="ECO:0007669"/>
    <property type="project" value="UniProtKB-EC"/>
</dbReference>
<evidence type="ECO:0000256" key="7">
    <source>
        <dbReference type="PROSITE-ProRule" id="PRU10141"/>
    </source>
</evidence>